<proteinExistence type="predicted"/>
<keyword evidence="3" id="KW-1185">Reference proteome</keyword>
<evidence type="ECO:0000259" key="1">
    <source>
        <dbReference type="Pfam" id="PF10979"/>
    </source>
</evidence>
<dbReference type="Proteomes" id="UP000516046">
    <property type="component" value="Chromosome"/>
</dbReference>
<evidence type="ECO:0000313" key="3">
    <source>
        <dbReference type="Proteomes" id="UP000516046"/>
    </source>
</evidence>
<dbReference type="Pfam" id="PF10979">
    <property type="entry name" value="DUF2786"/>
    <property type="match status" value="1"/>
</dbReference>
<gene>
    <name evidence="2" type="ORF">H6X83_04615</name>
</gene>
<sequence length="73" mass="8061">MDIKSKITKLLALSTSPNENEAKAALLKARQLMAEHKLQVSDVAPSENARLVQQLCSMQSLSKCKKLLKNLNP</sequence>
<organism evidence="2 3">
    <name type="scientific">Caproicibacterium amylolyticum</name>
    <dbReference type="NCBI Taxonomy" id="2766537"/>
    <lineage>
        <taxon>Bacteria</taxon>
        <taxon>Bacillati</taxon>
        <taxon>Bacillota</taxon>
        <taxon>Clostridia</taxon>
        <taxon>Eubacteriales</taxon>
        <taxon>Oscillospiraceae</taxon>
        <taxon>Caproicibacterium</taxon>
    </lineage>
</organism>
<reference evidence="2 3" key="1">
    <citation type="submission" date="2020-08" db="EMBL/GenBank/DDBJ databases">
        <authorList>
            <person name="Ren C."/>
            <person name="Gu Y."/>
            <person name="Xu Y."/>
        </authorList>
    </citation>
    <scope>NUCLEOTIDE SEQUENCE [LARGE SCALE GENOMIC DNA]</scope>
    <source>
        <strain evidence="2 3">LBM18003</strain>
    </source>
</reference>
<accession>A0A7G9WJQ4</accession>
<dbReference type="EMBL" id="CP060696">
    <property type="protein sequence ID" value="QNO18916.1"/>
    <property type="molecule type" value="Genomic_DNA"/>
</dbReference>
<evidence type="ECO:0000313" key="2">
    <source>
        <dbReference type="EMBL" id="QNO18916.1"/>
    </source>
</evidence>
<dbReference type="KEGG" id="caml:H6X83_04615"/>
<protein>
    <submittedName>
        <fullName evidence="2">DUF2786 domain-containing protein</fullName>
    </submittedName>
</protein>
<dbReference type="RefSeq" id="WP_212507985.1">
    <property type="nucleotide sequence ID" value="NZ_CP060696.1"/>
</dbReference>
<feature type="domain" description="DUF2786" evidence="1">
    <location>
        <begin position="3"/>
        <end position="38"/>
    </location>
</feature>
<dbReference type="InterPro" id="IPR024498">
    <property type="entry name" value="DUF2786"/>
</dbReference>
<name>A0A7G9WJQ4_9FIRM</name>
<dbReference type="AlphaFoldDB" id="A0A7G9WJQ4"/>